<evidence type="ECO:0000259" key="8">
    <source>
        <dbReference type="PROSITE" id="PS50011"/>
    </source>
</evidence>
<dbReference type="SMART" id="SM00220">
    <property type="entry name" value="S_TKc"/>
    <property type="match status" value="1"/>
</dbReference>
<feature type="transmembrane region" description="Helical" evidence="7">
    <location>
        <begin position="537"/>
        <end position="559"/>
    </location>
</feature>
<dbReference type="InterPro" id="IPR011009">
    <property type="entry name" value="Kinase-like_dom_sf"/>
</dbReference>
<evidence type="ECO:0000256" key="1">
    <source>
        <dbReference type="ARBA" id="ARBA00022679"/>
    </source>
</evidence>
<evidence type="ECO:0000256" key="4">
    <source>
        <dbReference type="ARBA" id="ARBA00022840"/>
    </source>
</evidence>
<dbReference type="EMBL" id="JACHBR010000002">
    <property type="protein sequence ID" value="MBB5631110.1"/>
    <property type="molecule type" value="Genomic_DNA"/>
</dbReference>
<keyword evidence="7" id="KW-0812">Transmembrane</keyword>
<dbReference type="GO" id="GO:0005524">
    <property type="term" value="F:ATP binding"/>
    <property type="evidence" value="ECO:0007669"/>
    <property type="project" value="UniProtKB-UniRule"/>
</dbReference>
<gene>
    <name evidence="9" type="ORF">BJ981_006874</name>
</gene>
<keyword evidence="9" id="KW-0723">Serine/threonine-protein kinase</keyword>
<evidence type="ECO:0000313" key="9">
    <source>
        <dbReference type="EMBL" id="MBB5631110.1"/>
    </source>
</evidence>
<dbReference type="InterPro" id="IPR000719">
    <property type="entry name" value="Prot_kinase_dom"/>
</dbReference>
<dbReference type="Pfam" id="PF00069">
    <property type="entry name" value="Pkinase"/>
    <property type="match status" value="1"/>
</dbReference>
<evidence type="ECO:0000256" key="6">
    <source>
        <dbReference type="SAM" id="MobiDB-lite"/>
    </source>
</evidence>
<evidence type="ECO:0000256" key="7">
    <source>
        <dbReference type="SAM" id="Phobius"/>
    </source>
</evidence>
<dbReference type="Gene3D" id="3.30.200.20">
    <property type="entry name" value="Phosphorylase Kinase, domain 1"/>
    <property type="match status" value="1"/>
</dbReference>
<proteinExistence type="predicted"/>
<sequence length="711" mass="71734">MRSLDPSDPPRIASYRLTGRIGDGAHGVVYAAETGSGARVAVKLLYRRLSEDEGVRRAFGAELRRAQRVPGVHVARVLSYGIHDGRLYHAVEYVEGPSLAEVVERYGPRDGAELERLAIITLSALADVHEAGTAHGGFGPGSVLMGPDGPRVIDVGVGRALDTVRPAGVVPSPAAAFTAPERLAGAPLGPEADMFSWACTLVYAATGRPPFDAGVMSGVADRVLNGPPDLSMLRGALPEAVLACLNKIPARRPTTRDLLPRLHAPHPAPPGIPPTSTIPFSETAFPTTTPTSAFPTSTFPGTSPIPGATAFPGAGGTAVWGHLPATPRNNTPHPPHPPLPQNAAGPNTAPPNTASSNVTPFNVTSAHVTPLDVTSAHEGSVPSHPGTSRPPLRVITGTTPATSPTPLGGVPREHPQGQGDILGPTTAPGGDRAAGPGVSPAVETGVPATQGGVPGLRGDFPGAQTSVPGAGNGVPGPQAGAPTVGADVPGAGAARAGRKGAAASRHALPSAPGEAAGSAPAATGGRGGGRGRRRRRVLGVAAVLAGGLALAAVVAVILAPGRPTGLEVPGAFGPPPTLMPGPSAGDPSATDPTPVPSPPEPSPTPTPSPTPPHSKPPAPKPVLLVSPTRYRVTSDYIVYVNIRLRAPDGAVRWRATMSDGGVLSSTHGTIRAGRSATITAYGTPYCSTSRIRFTSDGGSKTVTITWGGTRC</sequence>
<dbReference type="AlphaFoldDB" id="A0A7W8ZBY9"/>
<keyword evidence="7" id="KW-1133">Transmembrane helix</keyword>
<feature type="compositionally biased region" description="Pro residues" evidence="6">
    <location>
        <begin position="593"/>
        <end position="620"/>
    </location>
</feature>
<dbReference type="CDD" id="cd14014">
    <property type="entry name" value="STKc_PknB_like"/>
    <property type="match status" value="1"/>
</dbReference>
<reference evidence="9 10" key="1">
    <citation type="submission" date="2020-08" db="EMBL/GenBank/DDBJ databases">
        <title>Sequencing the genomes of 1000 actinobacteria strains.</title>
        <authorList>
            <person name="Klenk H.-P."/>
        </authorList>
    </citation>
    <scope>NUCLEOTIDE SEQUENCE [LARGE SCALE GENOMIC DNA]</scope>
    <source>
        <strain evidence="9 10">DSM 45790</strain>
    </source>
</reference>
<organism evidence="9 10">
    <name type="scientific">Sphaerisporangium krabiense</name>
    <dbReference type="NCBI Taxonomy" id="763782"/>
    <lineage>
        <taxon>Bacteria</taxon>
        <taxon>Bacillati</taxon>
        <taxon>Actinomycetota</taxon>
        <taxon>Actinomycetes</taxon>
        <taxon>Streptosporangiales</taxon>
        <taxon>Streptosporangiaceae</taxon>
        <taxon>Sphaerisporangium</taxon>
    </lineage>
</organism>
<accession>A0A7W8ZBY9</accession>
<feature type="compositionally biased region" description="Low complexity" evidence="6">
    <location>
        <begin position="341"/>
        <end position="354"/>
    </location>
</feature>
<feature type="region of interest" description="Disordered" evidence="6">
    <location>
        <begin position="307"/>
        <end position="360"/>
    </location>
</feature>
<feature type="domain" description="Protein kinase" evidence="8">
    <location>
        <begin position="15"/>
        <end position="269"/>
    </location>
</feature>
<dbReference type="PANTHER" id="PTHR43289:SF34">
    <property type="entry name" value="SERINE_THREONINE-PROTEIN KINASE YBDM-RELATED"/>
    <property type="match status" value="1"/>
</dbReference>
<dbReference type="Proteomes" id="UP000588112">
    <property type="component" value="Unassembled WGS sequence"/>
</dbReference>
<dbReference type="PROSITE" id="PS00107">
    <property type="entry name" value="PROTEIN_KINASE_ATP"/>
    <property type="match status" value="1"/>
</dbReference>
<protein>
    <submittedName>
        <fullName evidence="9">Serine/threonine protein kinase</fullName>
    </submittedName>
</protein>
<evidence type="ECO:0000256" key="2">
    <source>
        <dbReference type="ARBA" id="ARBA00022741"/>
    </source>
</evidence>
<dbReference type="PROSITE" id="PS50011">
    <property type="entry name" value="PROTEIN_KINASE_DOM"/>
    <property type="match status" value="1"/>
</dbReference>
<dbReference type="RefSeq" id="WP_184617459.1">
    <property type="nucleotide sequence ID" value="NZ_BOOS01000061.1"/>
</dbReference>
<dbReference type="GO" id="GO:0004674">
    <property type="term" value="F:protein serine/threonine kinase activity"/>
    <property type="evidence" value="ECO:0007669"/>
    <property type="project" value="UniProtKB-KW"/>
</dbReference>
<keyword evidence="10" id="KW-1185">Reference proteome</keyword>
<name>A0A7W8ZBY9_9ACTN</name>
<evidence type="ECO:0000313" key="10">
    <source>
        <dbReference type="Proteomes" id="UP000588112"/>
    </source>
</evidence>
<keyword evidence="3 9" id="KW-0418">Kinase</keyword>
<feature type="region of interest" description="Disordered" evidence="6">
    <location>
        <begin position="374"/>
        <end position="533"/>
    </location>
</feature>
<keyword evidence="2 5" id="KW-0547">Nucleotide-binding</keyword>
<keyword evidence="7" id="KW-0472">Membrane</keyword>
<feature type="compositionally biased region" description="Low complexity" evidence="6">
    <location>
        <begin position="479"/>
        <end position="523"/>
    </location>
</feature>
<dbReference type="Gene3D" id="1.10.510.10">
    <property type="entry name" value="Transferase(Phosphotransferase) domain 1"/>
    <property type="match status" value="1"/>
</dbReference>
<dbReference type="InterPro" id="IPR017441">
    <property type="entry name" value="Protein_kinase_ATP_BS"/>
</dbReference>
<keyword evidence="4 5" id="KW-0067">ATP-binding</keyword>
<evidence type="ECO:0000256" key="3">
    <source>
        <dbReference type="ARBA" id="ARBA00022777"/>
    </source>
</evidence>
<dbReference type="PANTHER" id="PTHR43289">
    <property type="entry name" value="MITOGEN-ACTIVATED PROTEIN KINASE KINASE KINASE 20-RELATED"/>
    <property type="match status" value="1"/>
</dbReference>
<comment type="caution">
    <text evidence="9">The sequence shown here is derived from an EMBL/GenBank/DDBJ whole genome shotgun (WGS) entry which is preliminary data.</text>
</comment>
<dbReference type="SUPFAM" id="SSF56112">
    <property type="entry name" value="Protein kinase-like (PK-like)"/>
    <property type="match status" value="1"/>
</dbReference>
<feature type="compositionally biased region" description="Polar residues" evidence="6">
    <location>
        <begin position="396"/>
        <end position="405"/>
    </location>
</feature>
<feature type="region of interest" description="Disordered" evidence="6">
    <location>
        <begin position="568"/>
        <end position="622"/>
    </location>
</feature>
<keyword evidence="1" id="KW-0808">Transferase</keyword>
<evidence type="ECO:0000256" key="5">
    <source>
        <dbReference type="PROSITE-ProRule" id="PRU10141"/>
    </source>
</evidence>
<feature type="binding site" evidence="5">
    <location>
        <position position="43"/>
    </location>
    <ligand>
        <name>ATP</name>
        <dbReference type="ChEBI" id="CHEBI:30616"/>
    </ligand>
</feature>